<keyword evidence="3" id="KW-0479">Metal-binding</keyword>
<dbReference type="Proteomes" id="UP001597480">
    <property type="component" value="Unassembled WGS sequence"/>
</dbReference>
<dbReference type="EMBL" id="JBHUMD010000007">
    <property type="protein sequence ID" value="MFD2601737.1"/>
    <property type="molecule type" value="Genomic_DNA"/>
</dbReference>
<dbReference type="InterPro" id="IPR024079">
    <property type="entry name" value="MetalloPept_cat_dom_sf"/>
</dbReference>
<dbReference type="Pfam" id="PF18962">
    <property type="entry name" value="Por_Secre_tail"/>
    <property type="match status" value="1"/>
</dbReference>
<dbReference type="Gene3D" id="3.40.390.10">
    <property type="entry name" value="Collagenase (Catalytic Domain)"/>
    <property type="match status" value="1"/>
</dbReference>
<evidence type="ECO:0000259" key="10">
    <source>
        <dbReference type="Pfam" id="PF05572"/>
    </source>
</evidence>
<organism evidence="12 13">
    <name type="scientific">Flavobacterium suzhouense</name>
    <dbReference type="NCBI Taxonomy" id="1529638"/>
    <lineage>
        <taxon>Bacteria</taxon>
        <taxon>Pseudomonadati</taxon>
        <taxon>Bacteroidota</taxon>
        <taxon>Flavobacteriia</taxon>
        <taxon>Flavobacteriales</taxon>
        <taxon>Flavobacteriaceae</taxon>
        <taxon>Flavobacterium</taxon>
    </lineage>
</organism>
<keyword evidence="6" id="KW-0862">Zinc</keyword>
<keyword evidence="5" id="KW-0378">Hydrolase</keyword>
<evidence type="ECO:0000256" key="3">
    <source>
        <dbReference type="ARBA" id="ARBA00022723"/>
    </source>
</evidence>
<protein>
    <submittedName>
        <fullName evidence="12">M43 family zinc metalloprotease</fullName>
    </submittedName>
</protein>
<evidence type="ECO:0000259" key="11">
    <source>
        <dbReference type="Pfam" id="PF18962"/>
    </source>
</evidence>
<evidence type="ECO:0000256" key="5">
    <source>
        <dbReference type="ARBA" id="ARBA00022801"/>
    </source>
</evidence>
<name>A0ABW5NRM7_9FLAO</name>
<dbReference type="NCBIfam" id="TIGR04183">
    <property type="entry name" value="Por_Secre_tail"/>
    <property type="match status" value="1"/>
</dbReference>
<feature type="domain" description="Secretion system C-terminal sorting" evidence="11">
    <location>
        <begin position="609"/>
        <end position="676"/>
    </location>
</feature>
<dbReference type="GO" id="GO:0008237">
    <property type="term" value="F:metallopeptidase activity"/>
    <property type="evidence" value="ECO:0007669"/>
    <property type="project" value="UniProtKB-KW"/>
</dbReference>
<evidence type="ECO:0000313" key="13">
    <source>
        <dbReference type="Proteomes" id="UP001597480"/>
    </source>
</evidence>
<evidence type="ECO:0000313" key="12">
    <source>
        <dbReference type="EMBL" id="MFD2601737.1"/>
    </source>
</evidence>
<dbReference type="InterPro" id="IPR008754">
    <property type="entry name" value="Peptidase_M43"/>
</dbReference>
<evidence type="ECO:0000256" key="9">
    <source>
        <dbReference type="SAM" id="SignalP"/>
    </source>
</evidence>
<feature type="signal peptide" evidence="9">
    <location>
        <begin position="1"/>
        <end position="23"/>
    </location>
</feature>
<reference evidence="13" key="1">
    <citation type="journal article" date="2019" name="Int. J. Syst. Evol. Microbiol.">
        <title>The Global Catalogue of Microorganisms (GCM) 10K type strain sequencing project: providing services to taxonomists for standard genome sequencing and annotation.</title>
        <authorList>
            <consortium name="The Broad Institute Genomics Platform"/>
            <consortium name="The Broad Institute Genome Sequencing Center for Infectious Disease"/>
            <person name="Wu L."/>
            <person name="Ma J."/>
        </authorList>
    </citation>
    <scope>NUCLEOTIDE SEQUENCE [LARGE SCALE GENOMIC DNA]</scope>
    <source>
        <strain evidence="13">KCTC 42107</strain>
    </source>
</reference>
<gene>
    <name evidence="12" type="ORF">ACFSR3_06680</name>
</gene>
<dbReference type="Pfam" id="PF05572">
    <property type="entry name" value="Peptidase_M43"/>
    <property type="match status" value="1"/>
</dbReference>
<evidence type="ECO:0000256" key="4">
    <source>
        <dbReference type="ARBA" id="ARBA00022729"/>
    </source>
</evidence>
<comment type="caution">
    <text evidence="12">The sequence shown here is derived from an EMBL/GenBank/DDBJ whole genome shotgun (WGS) entry which is preliminary data.</text>
</comment>
<dbReference type="PANTHER" id="PTHR47466:SF1">
    <property type="entry name" value="METALLOPROTEASE MEP1 (AFU_ORTHOLOGUE AFUA_1G07730)-RELATED"/>
    <property type="match status" value="1"/>
</dbReference>
<feature type="domain" description="Peptidase M43 pregnancy-associated plasma-A" evidence="10">
    <location>
        <begin position="187"/>
        <end position="348"/>
    </location>
</feature>
<proteinExistence type="inferred from homology"/>
<accession>A0ABW5NRM7</accession>
<feature type="chain" id="PRO_5045104697" evidence="9">
    <location>
        <begin position="24"/>
        <end position="682"/>
    </location>
</feature>
<evidence type="ECO:0000256" key="7">
    <source>
        <dbReference type="ARBA" id="ARBA00023049"/>
    </source>
</evidence>
<sequence length="682" mass="73801">MKKITFKASMLIIAGMFALTANAQQKQKGAKKFGLPAIETQPCGTVQYENLLHKKNPSLDSKNEFEQWIAPKVAEVKRKRIQKSGNTSNEVVTIPVVFHVIHNGSPVGVDENIADGQIISQIDVLNEDFRRMEDSNGYNTNPVGADMEINFCLAKQDPDGILSTGIVRYNLGDGNGWTMEQAEVIKAQTQWDPNKYLNIWVFDELFGLAGYAQFPTNSGLEGIDFDGLPSAANTDGVALGHLYVGSEEKFPAGQYSENRNLGRSATHEVGHFFGLRHIWGDSDSCETATDYCDDTPTALQANYGCQIGLDSCPDNSGNDMIENYMDYSDDACVNVFTQDQKDRMQAVLLNSPRRHSLITSTGCVPGIVLENDGSLEIQNGSDSECGSSTFAPELVLTNTGSATLTSAVIVYSVDNQTPTTYNWEGNLAANASVTISIPEVTLPVGAHTFNADITTVNGVADTATSNDNKSIDFTISGSHTTTSIKITIVTDDFGDETLWALVREGAQDDIIAGNINPNNLGQSNWYGDNETHITNVPITVEDCYAFVIIDFGGDGMCCEFGEGSYKIETLEGEIIAQGGSFADQDQKTFKLKTPTAGLEDVIASNGIKLYPNPTNNTLNIAVADEAGTPDNYVVYNTLGQVMDSGNITSAVHSLDVTKYANGVYFVKLAKGQDSTTLQFIKK</sequence>
<dbReference type="PANTHER" id="PTHR47466">
    <property type="match status" value="1"/>
</dbReference>
<keyword evidence="7 12" id="KW-0482">Metalloprotease</keyword>
<dbReference type="CDD" id="cd04275">
    <property type="entry name" value="ZnMc_pappalysin_like"/>
    <property type="match status" value="1"/>
</dbReference>
<evidence type="ECO:0000256" key="6">
    <source>
        <dbReference type="ARBA" id="ARBA00022833"/>
    </source>
</evidence>
<evidence type="ECO:0000256" key="2">
    <source>
        <dbReference type="ARBA" id="ARBA00022670"/>
    </source>
</evidence>
<dbReference type="InterPro" id="IPR026444">
    <property type="entry name" value="Secre_tail"/>
</dbReference>
<dbReference type="Gene3D" id="2.60.40.10">
    <property type="entry name" value="Immunoglobulins"/>
    <property type="match status" value="1"/>
</dbReference>
<comment type="similarity">
    <text evidence="1">Belongs to the peptidase M43B family.</text>
</comment>
<keyword evidence="13" id="KW-1185">Reference proteome</keyword>
<keyword evidence="2" id="KW-0645">Protease</keyword>
<dbReference type="InterPro" id="IPR013783">
    <property type="entry name" value="Ig-like_fold"/>
</dbReference>
<keyword evidence="4 9" id="KW-0732">Signal</keyword>
<keyword evidence="8" id="KW-1015">Disulfide bond</keyword>
<evidence type="ECO:0000256" key="8">
    <source>
        <dbReference type="ARBA" id="ARBA00023157"/>
    </source>
</evidence>
<evidence type="ECO:0000256" key="1">
    <source>
        <dbReference type="ARBA" id="ARBA00008721"/>
    </source>
</evidence>
<dbReference type="RefSeq" id="WP_379820270.1">
    <property type="nucleotide sequence ID" value="NZ_JBHUMD010000007.1"/>
</dbReference>
<dbReference type="SUPFAM" id="SSF55486">
    <property type="entry name" value="Metalloproteases ('zincins'), catalytic domain"/>
    <property type="match status" value="1"/>
</dbReference>